<accession>A0AAD7JEX0</accession>
<dbReference type="EMBL" id="JARKIB010000030">
    <property type="protein sequence ID" value="KAJ7763455.1"/>
    <property type="molecule type" value="Genomic_DNA"/>
</dbReference>
<organism evidence="1 2">
    <name type="scientific">Mycena metata</name>
    <dbReference type="NCBI Taxonomy" id="1033252"/>
    <lineage>
        <taxon>Eukaryota</taxon>
        <taxon>Fungi</taxon>
        <taxon>Dikarya</taxon>
        <taxon>Basidiomycota</taxon>
        <taxon>Agaricomycotina</taxon>
        <taxon>Agaricomycetes</taxon>
        <taxon>Agaricomycetidae</taxon>
        <taxon>Agaricales</taxon>
        <taxon>Marasmiineae</taxon>
        <taxon>Mycenaceae</taxon>
        <taxon>Mycena</taxon>
    </lineage>
</organism>
<dbReference type="AlphaFoldDB" id="A0AAD7JEX0"/>
<evidence type="ECO:0000313" key="1">
    <source>
        <dbReference type="EMBL" id="KAJ7763455.1"/>
    </source>
</evidence>
<keyword evidence="2" id="KW-1185">Reference proteome</keyword>
<gene>
    <name evidence="1" type="ORF">B0H16DRAFT_1455298</name>
</gene>
<comment type="caution">
    <text evidence="1">The sequence shown here is derived from an EMBL/GenBank/DDBJ whole genome shotgun (WGS) entry which is preliminary data.</text>
</comment>
<dbReference type="Proteomes" id="UP001215598">
    <property type="component" value="Unassembled WGS sequence"/>
</dbReference>
<sequence>MAELKWRIGEYTAGLKISRNTQQLAYQTTNLYQVSRAMRRTALSLTALGDYVGSLTQLNRARELLNVCGMTSGILDHMISHSQAEIYLRKSEYVEARSIHAMTLQDTRLDPSAESYGFALLNLSEIDILIGATKETVHLTLGRARKIFTAVKYHPVVAYCDMVSADLDLKEGNETSAKTLFQNYLKSAWAKNTEGVTYCMERLADVSKWPIEFHGKAKWPVLYLCHAHMSREKLAFYKALLFIGDLFIDEDEATAQNLFIVALEGSHLWMFTAAELSACCDLAIWRKRRETLLKRQSYGNWLEHCLNARSRPKMLQQLTCGLWLWNKVIRGPLPSSQSYIPLISPSRRMKRPPKFQ</sequence>
<protein>
    <submittedName>
        <fullName evidence="1">Uncharacterized protein</fullName>
    </submittedName>
</protein>
<name>A0AAD7JEX0_9AGAR</name>
<evidence type="ECO:0000313" key="2">
    <source>
        <dbReference type="Proteomes" id="UP001215598"/>
    </source>
</evidence>
<proteinExistence type="predicted"/>
<reference evidence="1" key="1">
    <citation type="submission" date="2023-03" db="EMBL/GenBank/DDBJ databases">
        <title>Massive genome expansion in bonnet fungi (Mycena s.s.) driven by repeated elements and novel gene families across ecological guilds.</title>
        <authorList>
            <consortium name="Lawrence Berkeley National Laboratory"/>
            <person name="Harder C.B."/>
            <person name="Miyauchi S."/>
            <person name="Viragh M."/>
            <person name="Kuo A."/>
            <person name="Thoen E."/>
            <person name="Andreopoulos B."/>
            <person name="Lu D."/>
            <person name="Skrede I."/>
            <person name="Drula E."/>
            <person name="Henrissat B."/>
            <person name="Morin E."/>
            <person name="Kohler A."/>
            <person name="Barry K."/>
            <person name="LaButti K."/>
            <person name="Morin E."/>
            <person name="Salamov A."/>
            <person name="Lipzen A."/>
            <person name="Mereny Z."/>
            <person name="Hegedus B."/>
            <person name="Baldrian P."/>
            <person name="Stursova M."/>
            <person name="Weitz H."/>
            <person name="Taylor A."/>
            <person name="Grigoriev I.V."/>
            <person name="Nagy L.G."/>
            <person name="Martin F."/>
            <person name="Kauserud H."/>
        </authorList>
    </citation>
    <scope>NUCLEOTIDE SEQUENCE</scope>
    <source>
        <strain evidence="1">CBHHK182m</strain>
    </source>
</reference>